<reference evidence="8 9" key="1">
    <citation type="submission" date="2017-02" db="EMBL/GenBank/DDBJ databases">
        <title>Ketogulonicigenium robustum SPU B003 Genome sequencing and assembly.</title>
        <authorList>
            <person name="Li Y."/>
            <person name="Liu L."/>
            <person name="Wang C."/>
            <person name="Zhang M."/>
            <person name="Zhang T."/>
            <person name="Zhang Y."/>
        </authorList>
    </citation>
    <scope>NUCLEOTIDE SEQUENCE [LARGE SCALE GENOMIC DNA]</scope>
    <source>
        <strain evidence="8 9">SPU_B003</strain>
    </source>
</reference>
<dbReference type="GO" id="GO:0005886">
    <property type="term" value="C:plasma membrane"/>
    <property type="evidence" value="ECO:0007669"/>
    <property type="project" value="UniProtKB-SubCell"/>
</dbReference>
<name>A0A1W6P090_9RHOB</name>
<dbReference type="AlphaFoldDB" id="A0A1W6P090"/>
<evidence type="ECO:0000256" key="6">
    <source>
        <dbReference type="ARBA" id="ARBA00023136"/>
    </source>
</evidence>
<organism evidence="8 9">
    <name type="scientific">Ketogulonicigenium robustum</name>
    <dbReference type="NCBI Taxonomy" id="92947"/>
    <lineage>
        <taxon>Bacteria</taxon>
        <taxon>Pseudomonadati</taxon>
        <taxon>Pseudomonadota</taxon>
        <taxon>Alphaproteobacteria</taxon>
        <taxon>Rhodobacterales</taxon>
        <taxon>Roseobacteraceae</taxon>
        <taxon>Ketogulonicigenium</taxon>
    </lineage>
</organism>
<keyword evidence="4 7" id="KW-0812">Transmembrane</keyword>
<dbReference type="Pfam" id="PF07681">
    <property type="entry name" value="DoxX"/>
    <property type="match status" value="1"/>
</dbReference>
<dbReference type="Proteomes" id="UP000242447">
    <property type="component" value="Chromosome"/>
</dbReference>
<comment type="similarity">
    <text evidence="2">Belongs to the DoxX family.</text>
</comment>
<dbReference type="InterPro" id="IPR051907">
    <property type="entry name" value="DoxX-like_oxidoreductase"/>
</dbReference>
<evidence type="ECO:0000313" key="8">
    <source>
        <dbReference type="EMBL" id="ARO14918.1"/>
    </source>
</evidence>
<evidence type="ECO:0000256" key="4">
    <source>
        <dbReference type="ARBA" id="ARBA00022692"/>
    </source>
</evidence>
<feature type="transmembrane region" description="Helical" evidence="7">
    <location>
        <begin position="78"/>
        <end position="98"/>
    </location>
</feature>
<evidence type="ECO:0000256" key="7">
    <source>
        <dbReference type="SAM" id="Phobius"/>
    </source>
</evidence>
<feature type="transmembrane region" description="Helical" evidence="7">
    <location>
        <begin position="50"/>
        <end position="71"/>
    </location>
</feature>
<dbReference type="OrthoDB" id="5382961at2"/>
<keyword evidence="3" id="KW-1003">Cell membrane</keyword>
<dbReference type="PANTHER" id="PTHR33452">
    <property type="entry name" value="OXIDOREDUCTASE CATD-RELATED"/>
    <property type="match status" value="1"/>
</dbReference>
<dbReference type="EMBL" id="CP019937">
    <property type="protein sequence ID" value="ARO14918.1"/>
    <property type="molecule type" value="Genomic_DNA"/>
</dbReference>
<keyword evidence="9" id="KW-1185">Reference proteome</keyword>
<proteinExistence type="inferred from homology"/>
<dbReference type="InterPro" id="IPR032808">
    <property type="entry name" value="DoxX"/>
</dbReference>
<protein>
    <submittedName>
        <fullName evidence="8">DoxD-like protein family protein</fullName>
    </submittedName>
</protein>
<feature type="transmembrane region" description="Helical" evidence="7">
    <location>
        <begin position="110"/>
        <end position="130"/>
    </location>
</feature>
<gene>
    <name evidence="8" type="ORF">BVG79_01574</name>
</gene>
<comment type="subcellular location">
    <subcellularLocation>
        <location evidence="1">Cell membrane</location>
        <topology evidence="1">Multi-pass membrane protein</topology>
    </subcellularLocation>
</comment>
<accession>A0A1W6P090</accession>
<evidence type="ECO:0000313" key="9">
    <source>
        <dbReference type="Proteomes" id="UP000242447"/>
    </source>
</evidence>
<dbReference type="PANTHER" id="PTHR33452:SF1">
    <property type="entry name" value="INNER MEMBRANE PROTEIN YPHA-RELATED"/>
    <property type="match status" value="1"/>
</dbReference>
<evidence type="ECO:0000256" key="5">
    <source>
        <dbReference type="ARBA" id="ARBA00022989"/>
    </source>
</evidence>
<evidence type="ECO:0000256" key="3">
    <source>
        <dbReference type="ARBA" id="ARBA00022475"/>
    </source>
</evidence>
<evidence type="ECO:0000256" key="1">
    <source>
        <dbReference type="ARBA" id="ARBA00004651"/>
    </source>
</evidence>
<evidence type="ECO:0000256" key="2">
    <source>
        <dbReference type="ARBA" id="ARBA00006679"/>
    </source>
</evidence>
<dbReference type="RefSeq" id="WP_085786384.1">
    <property type="nucleotide sequence ID" value="NZ_CP019937.1"/>
</dbReference>
<keyword evidence="5 7" id="KW-1133">Transmembrane helix</keyword>
<sequence>MIDLSTAPYAILILRLALAVLFFAHAGLKLFVFKPAGTVGYFQSLGLPGWFAYLTIAAEILGALALTFGIVPRLAALALIPLMLGTIIKVHGPAGFWFTNPNGGWEYPAFWTIALLVLVLLGDGAGTLVASPF</sequence>
<dbReference type="KEGG" id="kro:BVG79_01574"/>
<keyword evidence="6 7" id="KW-0472">Membrane</keyword>